<evidence type="ECO:0000313" key="13">
    <source>
        <dbReference type="EMBL" id="GAA0144326.1"/>
    </source>
</evidence>
<evidence type="ECO:0000259" key="11">
    <source>
        <dbReference type="Pfam" id="PF23559"/>
    </source>
</evidence>
<dbReference type="SUPFAM" id="SSF52058">
    <property type="entry name" value="L domain-like"/>
    <property type="match status" value="2"/>
</dbReference>
<dbReference type="InterPro" id="IPR042197">
    <property type="entry name" value="Apaf_helical"/>
</dbReference>
<dbReference type="InterPro" id="IPR032675">
    <property type="entry name" value="LRR_dom_sf"/>
</dbReference>
<dbReference type="GO" id="GO:0043531">
    <property type="term" value="F:ADP binding"/>
    <property type="evidence" value="ECO:0007669"/>
    <property type="project" value="InterPro"/>
</dbReference>
<evidence type="ECO:0000256" key="8">
    <source>
        <dbReference type="SAM" id="MobiDB-lite"/>
    </source>
</evidence>
<dbReference type="GO" id="GO:0005524">
    <property type="term" value="F:ATP binding"/>
    <property type="evidence" value="ECO:0007669"/>
    <property type="project" value="UniProtKB-KW"/>
</dbReference>
<dbReference type="Pfam" id="PF25019">
    <property type="entry name" value="LRR_R13L1-DRL21"/>
    <property type="match status" value="1"/>
</dbReference>
<dbReference type="InterPro" id="IPR056789">
    <property type="entry name" value="LRR_R13L1-DRL21"/>
</dbReference>
<feature type="domain" description="NB-ARC" evidence="9">
    <location>
        <begin position="194"/>
        <end position="351"/>
    </location>
</feature>
<organism evidence="13 14">
    <name type="scientific">Lithospermum erythrorhizon</name>
    <name type="common">Purple gromwell</name>
    <name type="synonym">Lithospermum officinale var. erythrorhizon</name>
    <dbReference type="NCBI Taxonomy" id="34254"/>
    <lineage>
        <taxon>Eukaryota</taxon>
        <taxon>Viridiplantae</taxon>
        <taxon>Streptophyta</taxon>
        <taxon>Embryophyta</taxon>
        <taxon>Tracheophyta</taxon>
        <taxon>Spermatophyta</taxon>
        <taxon>Magnoliopsida</taxon>
        <taxon>eudicotyledons</taxon>
        <taxon>Gunneridae</taxon>
        <taxon>Pentapetalae</taxon>
        <taxon>asterids</taxon>
        <taxon>lamiids</taxon>
        <taxon>Boraginales</taxon>
        <taxon>Boraginaceae</taxon>
        <taxon>Boraginoideae</taxon>
        <taxon>Lithospermeae</taxon>
        <taxon>Lithospermum</taxon>
    </lineage>
</organism>
<dbReference type="InterPro" id="IPR027417">
    <property type="entry name" value="P-loop_NTPase"/>
</dbReference>
<dbReference type="InterPro" id="IPR002182">
    <property type="entry name" value="NB-ARC"/>
</dbReference>
<evidence type="ECO:0000259" key="9">
    <source>
        <dbReference type="Pfam" id="PF00931"/>
    </source>
</evidence>
<dbReference type="Gene3D" id="1.20.5.4130">
    <property type="match status" value="1"/>
</dbReference>
<dbReference type="GO" id="GO:0051707">
    <property type="term" value="P:response to other organism"/>
    <property type="evidence" value="ECO:0007669"/>
    <property type="project" value="UniProtKB-ARBA"/>
</dbReference>
<dbReference type="Pfam" id="PF23559">
    <property type="entry name" value="WHD_DRP"/>
    <property type="match status" value="1"/>
</dbReference>
<dbReference type="Pfam" id="PF00931">
    <property type="entry name" value="NB-ARC"/>
    <property type="match status" value="1"/>
</dbReference>
<dbReference type="Gene3D" id="1.10.10.10">
    <property type="entry name" value="Winged helix-like DNA-binding domain superfamily/Winged helix DNA-binding domain"/>
    <property type="match status" value="1"/>
</dbReference>
<proteinExistence type="inferred from homology"/>
<dbReference type="GO" id="GO:0006952">
    <property type="term" value="P:defense response"/>
    <property type="evidence" value="ECO:0007669"/>
    <property type="project" value="UniProtKB-KW"/>
</dbReference>
<gene>
    <name evidence="13" type="ORF">LIER_04808</name>
</gene>
<evidence type="ECO:0000313" key="14">
    <source>
        <dbReference type="Proteomes" id="UP001454036"/>
    </source>
</evidence>
<dbReference type="PANTHER" id="PTHR36766:SF51">
    <property type="entry name" value="DISEASE RESISTANCE RPP13-LIKE PROTEIN 1"/>
    <property type="match status" value="1"/>
</dbReference>
<sequence length="1325" mass="151638">MDVALTVGGCFLSAFFQVSFDRISSTRKFIEFFRGKRVIKFNEQILDKLEITLQTISVVLEDAENKQSKSLAVRRWLDKLKVAVNHADDLMDELNSEAMLLKVEAEKCLAKKPNVSDVELCFRHEFIEDIVPKLKDVTSRLEYFVQQINALGLQKFVSLEEYACKMPSISLVDRAEIFGRDEEREGIIQMVLSDEGIDNKYLCVIPITGLGGVGKTTIARVVYDDERVKNQFSIRAWVCVSEEYDPFRVTKALLLEVNSSVIDDKDDFNSLQIKLKQSLIEKCFLFVLDDIWNDNYNDWHCLKAPMCYGSRGSKIIITTRNEKVAMMMQDEPFYHLKPINNEQSWSLFKSHIIDCGGRLLSPDFEITGQAIVEKCKGLPLAIKTVAGALRSKRDINEWHNMLCSDIWASGSDVLPALSLSYKQLPTHLKSCFAFCAIFPKDFLVDKEEVVWLWMANDLVQPSNHDTKKLEDVGHEYFDELRYRAFFEMVTGNKFLMHDLINDLARYVSGSFCVRLEDYRVNDLPREILHFSYLIENNDTFRKFKSLAHVQRLRTFLPIRIVNWLGQQLTTSFFPDLLPRLRCLRALTLSDYAIKEIPDSVGNLKHLRYLNLSRTLIERLPNAICKCMNLQTLLLAKCFYLVELPKDMSRLINLRHLDVSCVGDILYREMTSWLSGIEDLQNLCIVVDKIYGSMLEKLGRLQPRGFLEVTELESVPNVKSANKAELGNKMFVTELVLRWVSPADDSIYERDILSELQPHRKINYLSIMGYGGTRFPDWLGDSAFHNMVSLCLRDCKNCFILPPLGQLQTLKELYIYGMERLQSIGEEFYGNSSSFEPFQALEKLSISNMEEWTEWYTPSNVEFTSLQELRIRNCPKLVRKLPSHLISLRKFEVDLCPNLISFEGGNGHLDEFEARKCHNLVSIPSHIDKLVIEDCPSLSLSLKFTSIKKLTVKKGAYLEFPAIDSFNSCLESLEIDGDGNSIGDIPLLSFIKLRVLIILSWERPTLFNTHVGCQSSFTPLHSLRISNCSNLLSFPEEGLSAPNLVEFVLWNCEKLKSLPEQLHTLLPSLQVVGLHNCPEIECFPEGGLPSGLKTLVIHDCEKLMISRMNWGLQNLSSLIKLDISGVDDAKAFPEEGFLPSTIQNLTIMDFPNLSSLNHKEFQFLNSLRSLLIFHCPKLQSLPEERPPSSLLMLLIFNCPGLMSVPEDGYTSSLSALHVYKCPQLKSCIMEREKGETFLHILKELTYQEVLTLHCSFDPCFTSREFDWNKESHSDNPLFPVRGRYQSRKLMHSAAQVLHTNSNHQAKKAVEQSLRKAPWSGSNPNHN</sequence>
<evidence type="ECO:0000256" key="5">
    <source>
        <dbReference type="ARBA" id="ARBA00022821"/>
    </source>
</evidence>
<dbReference type="Gene3D" id="3.80.10.10">
    <property type="entry name" value="Ribonuclease Inhibitor"/>
    <property type="match status" value="3"/>
</dbReference>
<evidence type="ECO:0000256" key="1">
    <source>
        <dbReference type="ARBA" id="ARBA00008894"/>
    </source>
</evidence>
<evidence type="ECO:0000256" key="4">
    <source>
        <dbReference type="ARBA" id="ARBA00022741"/>
    </source>
</evidence>
<keyword evidence="3" id="KW-0677">Repeat</keyword>
<keyword evidence="5" id="KW-0611">Plant defense</keyword>
<protein>
    <submittedName>
        <fullName evidence="13">Antimicrobial response protein</fullName>
    </submittedName>
</protein>
<accession>A0AAV3NZZ4</accession>
<keyword evidence="7" id="KW-0175">Coiled coil</keyword>
<evidence type="ECO:0000259" key="10">
    <source>
        <dbReference type="Pfam" id="PF18052"/>
    </source>
</evidence>
<dbReference type="Proteomes" id="UP001454036">
    <property type="component" value="Unassembled WGS sequence"/>
</dbReference>
<feature type="domain" description="Disease resistance protein winged helix" evidence="11">
    <location>
        <begin position="437"/>
        <end position="504"/>
    </location>
</feature>
<evidence type="ECO:0000256" key="7">
    <source>
        <dbReference type="SAM" id="Coils"/>
    </source>
</evidence>
<dbReference type="EMBL" id="BAABME010000631">
    <property type="protein sequence ID" value="GAA0144326.1"/>
    <property type="molecule type" value="Genomic_DNA"/>
</dbReference>
<dbReference type="InterPro" id="IPR041118">
    <property type="entry name" value="Rx_N"/>
</dbReference>
<comment type="caution">
    <text evidence="13">The sequence shown here is derived from an EMBL/GenBank/DDBJ whole genome shotgun (WGS) entry which is preliminary data.</text>
</comment>
<reference evidence="13 14" key="1">
    <citation type="submission" date="2024-01" db="EMBL/GenBank/DDBJ databases">
        <title>The complete chloroplast genome sequence of Lithospermum erythrorhizon: insights into the phylogenetic relationship among Boraginaceae species and the maternal lineages of purple gromwells.</title>
        <authorList>
            <person name="Okada T."/>
            <person name="Watanabe K."/>
        </authorList>
    </citation>
    <scope>NUCLEOTIDE SEQUENCE [LARGE SCALE GENOMIC DNA]</scope>
</reference>
<dbReference type="InterPro" id="IPR058922">
    <property type="entry name" value="WHD_DRP"/>
</dbReference>
<evidence type="ECO:0000259" key="12">
    <source>
        <dbReference type="Pfam" id="PF25019"/>
    </source>
</evidence>
<keyword evidence="14" id="KW-1185">Reference proteome</keyword>
<dbReference type="PRINTS" id="PR00364">
    <property type="entry name" value="DISEASERSIST"/>
</dbReference>
<evidence type="ECO:0000256" key="3">
    <source>
        <dbReference type="ARBA" id="ARBA00022737"/>
    </source>
</evidence>
<keyword evidence="6" id="KW-0067">ATP-binding</keyword>
<evidence type="ECO:0000256" key="2">
    <source>
        <dbReference type="ARBA" id="ARBA00022614"/>
    </source>
</evidence>
<name>A0AAV3NZZ4_LITER</name>
<feature type="region of interest" description="Disordered" evidence="8">
    <location>
        <begin position="1299"/>
        <end position="1325"/>
    </location>
</feature>
<dbReference type="Gene3D" id="1.10.8.430">
    <property type="entry name" value="Helical domain of apoptotic protease-activating factors"/>
    <property type="match status" value="1"/>
</dbReference>
<feature type="coiled-coil region" evidence="7">
    <location>
        <begin position="46"/>
        <end position="111"/>
    </location>
</feature>
<keyword evidence="2" id="KW-0433">Leucine-rich repeat</keyword>
<dbReference type="InterPro" id="IPR036388">
    <property type="entry name" value="WH-like_DNA-bd_sf"/>
</dbReference>
<evidence type="ECO:0000256" key="6">
    <source>
        <dbReference type="ARBA" id="ARBA00022840"/>
    </source>
</evidence>
<dbReference type="Gene3D" id="3.40.50.300">
    <property type="entry name" value="P-loop containing nucleotide triphosphate hydrolases"/>
    <property type="match status" value="1"/>
</dbReference>
<comment type="similarity">
    <text evidence="1">Belongs to the disease resistance NB-LRR family.</text>
</comment>
<feature type="domain" description="R13L1/DRL21-like LRR repeat region" evidence="12">
    <location>
        <begin position="694"/>
        <end position="817"/>
    </location>
</feature>
<dbReference type="SUPFAM" id="SSF52540">
    <property type="entry name" value="P-loop containing nucleoside triphosphate hydrolases"/>
    <property type="match status" value="1"/>
</dbReference>
<keyword evidence="4" id="KW-0547">Nucleotide-binding</keyword>
<dbReference type="Pfam" id="PF18052">
    <property type="entry name" value="Rx_N"/>
    <property type="match status" value="1"/>
</dbReference>
<feature type="domain" description="Disease resistance N-terminal" evidence="10">
    <location>
        <begin position="42"/>
        <end position="105"/>
    </location>
</feature>
<dbReference type="PANTHER" id="PTHR36766">
    <property type="entry name" value="PLANT BROAD-SPECTRUM MILDEW RESISTANCE PROTEIN RPW8"/>
    <property type="match status" value="1"/>
</dbReference>